<dbReference type="PANTHER" id="PTHR42794:SF1">
    <property type="entry name" value="HEMIN IMPORT ATP-BINDING PROTEIN HMUV"/>
    <property type="match status" value="1"/>
</dbReference>
<keyword evidence="5 9" id="KW-0067">ATP-binding</keyword>
<dbReference type="GO" id="GO:0005524">
    <property type="term" value="F:ATP binding"/>
    <property type="evidence" value="ECO:0007669"/>
    <property type="project" value="UniProtKB-KW"/>
</dbReference>
<name>E7RYR3_9BURK</name>
<protein>
    <submittedName>
        <fullName evidence="9">ABC transporter, ATP-binding protein</fullName>
    </submittedName>
</protein>
<gene>
    <name evidence="9" type="ORF">HMPREF0551_1827</name>
</gene>
<dbReference type="PANTHER" id="PTHR42794">
    <property type="entry name" value="HEMIN IMPORT ATP-BINDING PROTEIN HMUV"/>
    <property type="match status" value="1"/>
</dbReference>
<keyword evidence="2" id="KW-1003">Cell membrane</keyword>
<dbReference type="EMBL" id="AEQP01000020">
    <property type="protein sequence ID" value="EFV94387.1"/>
    <property type="molecule type" value="Genomic_DNA"/>
</dbReference>
<proteinExistence type="predicted"/>
<dbReference type="HOGENOM" id="CLU_000604_1_11_4"/>
<dbReference type="GO" id="GO:0016887">
    <property type="term" value="F:ATP hydrolysis activity"/>
    <property type="evidence" value="ECO:0007669"/>
    <property type="project" value="InterPro"/>
</dbReference>
<evidence type="ECO:0000256" key="5">
    <source>
        <dbReference type="ARBA" id="ARBA00022840"/>
    </source>
</evidence>
<dbReference type="AlphaFoldDB" id="E7RYR3"/>
<evidence type="ECO:0000313" key="9">
    <source>
        <dbReference type="EMBL" id="EFV94387.1"/>
    </source>
</evidence>
<dbReference type="NCBIfam" id="NF010068">
    <property type="entry name" value="PRK13548.1"/>
    <property type="match status" value="1"/>
</dbReference>
<evidence type="ECO:0000256" key="6">
    <source>
        <dbReference type="ARBA" id="ARBA00022967"/>
    </source>
</evidence>
<evidence type="ECO:0000256" key="7">
    <source>
        <dbReference type="ARBA" id="ARBA00037066"/>
    </source>
</evidence>
<comment type="caution">
    <text evidence="9">The sequence shown here is derived from an EMBL/GenBank/DDBJ whole genome shotgun (WGS) entry which is preliminary data.</text>
</comment>
<dbReference type="CDD" id="cd03214">
    <property type="entry name" value="ABC_Iron-Siderophores_B12_Hemin"/>
    <property type="match status" value="1"/>
</dbReference>
<evidence type="ECO:0000256" key="3">
    <source>
        <dbReference type="ARBA" id="ARBA00022519"/>
    </source>
</evidence>
<keyword evidence="3" id="KW-0472">Membrane</keyword>
<keyword evidence="1" id="KW-0813">Transport</keyword>
<dbReference type="Gene3D" id="3.40.50.300">
    <property type="entry name" value="P-loop containing nucleotide triphosphate hydrolases"/>
    <property type="match status" value="1"/>
</dbReference>
<evidence type="ECO:0000256" key="4">
    <source>
        <dbReference type="ARBA" id="ARBA00022741"/>
    </source>
</evidence>
<dbReference type="Proteomes" id="UP000011021">
    <property type="component" value="Unassembled WGS sequence"/>
</dbReference>
<dbReference type="SUPFAM" id="SSF52540">
    <property type="entry name" value="P-loop containing nucleoside triphosphate hydrolases"/>
    <property type="match status" value="1"/>
</dbReference>
<dbReference type="InterPro" id="IPR027417">
    <property type="entry name" value="P-loop_NTPase"/>
</dbReference>
<keyword evidence="6" id="KW-1278">Translocase</keyword>
<organism evidence="9 10">
    <name type="scientific">Lautropia mirabilis ATCC 51599</name>
    <dbReference type="NCBI Taxonomy" id="887898"/>
    <lineage>
        <taxon>Bacteria</taxon>
        <taxon>Pseudomonadati</taxon>
        <taxon>Pseudomonadota</taxon>
        <taxon>Betaproteobacteria</taxon>
        <taxon>Burkholderiales</taxon>
        <taxon>Burkholderiaceae</taxon>
        <taxon>Lautropia</taxon>
    </lineage>
</organism>
<evidence type="ECO:0000313" key="10">
    <source>
        <dbReference type="Proteomes" id="UP000011021"/>
    </source>
</evidence>
<dbReference type="STRING" id="887898.HMPREF0551_1827"/>
<evidence type="ECO:0000256" key="2">
    <source>
        <dbReference type="ARBA" id="ARBA00022475"/>
    </source>
</evidence>
<dbReference type="PROSITE" id="PS50893">
    <property type="entry name" value="ABC_TRANSPORTER_2"/>
    <property type="match status" value="1"/>
</dbReference>
<accession>E7RYR3</accession>
<keyword evidence="10" id="KW-1185">Reference proteome</keyword>
<feature type="domain" description="ABC transporter" evidence="8">
    <location>
        <begin position="2"/>
        <end position="260"/>
    </location>
</feature>
<reference evidence="9 10" key="1">
    <citation type="submission" date="2010-12" db="EMBL/GenBank/DDBJ databases">
        <authorList>
            <person name="Muzny D."/>
            <person name="Qin X."/>
            <person name="Deng J."/>
            <person name="Jiang H."/>
            <person name="Liu Y."/>
            <person name="Qu J."/>
            <person name="Song X.-Z."/>
            <person name="Zhang L."/>
            <person name="Thornton R."/>
            <person name="Coyle M."/>
            <person name="Francisco L."/>
            <person name="Jackson L."/>
            <person name="Javaid M."/>
            <person name="Korchina V."/>
            <person name="Kovar C."/>
            <person name="Mata R."/>
            <person name="Mathew T."/>
            <person name="Ngo R."/>
            <person name="Nguyen L."/>
            <person name="Nguyen N."/>
            <person name="Okwuonu G."/>
            <person name="Ongeri F."/>
            <person name="Pham C."/>
            <person name="Simmons D."/>
            <person name="Wilczek-Boney K."/>
            <person name="Hale W."/>
            <person name="Jakkamsetti A."/>
            <person name="Pham P."/>
            <person name="Ruth R."/>
            <person name="San Lucas F."/>
            <person name="Warren J."/>
            <person name="Zhang J."/>
            <person name="Zhao Z."/>
            <person name="Zhou C."/>
            <person name="Zhu D."/>
            <person name="Lee S."/>
            <person name="Bess C."/>
            <person name="Blankenburg K."/>
            <person name="Forbes L."/>
            <person name="Fu Q."/>
            <person name="Gubbala S."/>
            <person name="Hirani K."/>
            <person name="Jayaseelan J.C."/>
            <person name="Lara F."/>
            <person name="Munidasa M."/>
            <person name="Palculict T."/>
            <person name="Patil S."/>
            <person name="Pu L.-L."/>
            <person name="Saada N."/>
            <person name="Tang L."/>
            <person name="Weissenberger G."/>
            <person name="Zhu Y."/>
            <person name="Hemphill L."/>
            <person name="Shang Y."/>
            <person name="Youmans B."/>
            <person name="Ayvaz T."/>
            <person name="Ross M."/>
            <person name="Santibanez J."/>
            <person name="Aqrawi P."/>
            <person name="Gross S."/>
            <person name="Joshi V."/>
            <person name="Fowler G."/>
            <person name="Nazareth L."/>
            <person name="Reid J."/>
            <person name="Worley K."/>
            <person name="Petrosino J."/>
            <person name="Highlander S."/>
            <person name="Gibbs R."/>
        </authorList>
    </citation>
    <scope>NUCLEOTIDE SEQUENCE [LARGE SCALE GENOMIC DNA]</scope>
    <source>
        <strain evidence="9 10">ATCC 51599</strain>
    </source>
</reference>
<dbReference type="SMART" id="SM00382">
    <property type="entry name" value="AAA"/>
    <property type="match status" value="1"/>
</dbReference>
<evidence type="ECO:0000256" key="1">
    <source>
        <dbReference type="ARBA" id="ARBA00022448"/>
    </source>
</evidence>
<keyword evidence="3" id="KW-0997">Cell inner membrane</keyword>
<dbReference type="InterPro" id="IPR003439">
    <property type="entry name" value="ABC_transporter-like_ATP-bd"/>
</dbReference>
<sequence>MLQAHGIAVQRGERQILSDIDLSLPAGQVIGVLGANGAGKSTLLAALAGELSPSVGSVTLNGRLLSAWPAVELASCRAVLPQSPSLQFDLPVATVIGMGAYPHARHSRTGAHPTNRHDTAQAAMAEDQRILQRVLVLADVQDLYERRYRRLSGGEQQRVHLARVLYQLLLARHGNDEYRVLMLDEPTASLDPRHQLQLLSAVYTLAHEENVAALVIVHDLNLAAGCCDRLLLLGQGRVAACGTPAQVLTPDTLRQVYGVEATVLPHPNQPGRPLVVF</sequence>
<dbReference type="Pfam" id="PF00005">
    <property type="entry name" value="ABC_tran"/>
    <property type="match status" value="1"/>
</dbReference>
<dbReference type="eggNOG" id="COG1120">
    <property type="taxonomic scope" value="Bacteria"/>
</dbReference>
<keyword evidence="4" id="KW-0547">Nucleotide-binding</keyword>
<evidence type="ECO:0000259" key="8">
    <source>
        <dbReference type="PROSITE" id="PS50893"/>
    </source>
</evidence>
<dbReference type="InterPro" id="IPR003593">
    <property type="entry name" value="AAA+_ATPase"/>
</dbReference>
<comment type="function">
    <text evidence="7">Part of the ABC transporter complex HmuTUV involved in hemin import. Responsible for energy coupling to the transport system.</text>
</comment>